<dbReference type="EMBL" id="JXTI01000096">
    <property type="protein sequence ID" value="KWX12855.1"/>
    <property type="molecule type" value="Genomic_DNA"/>
</dbReference>
<dbReference type="AlphaFoldDB" id="A0A132NRY2"/>
<evidence type="ECO:0000313" key="2">
    <source>
        <dbReference type="EMBL" id="KWX12855.1"/>
    </source>
</evidence>
<sequence length="352" mass="39486">MSVSSLCFGDIDRTGLESYEAGFPLTYIDPQTPVAETESLGQYRTDLLTLQEKCTLKQYNTMESLAKLQRERDLEEKRRRLNLQLSNCTTRSPLSGVLKHYKRERIQTAKKYDSCILRSRASSPGEAASAPERHFASESQPEPISECLSHLPTASSSPTRWRQVFPPSRLSHLHESSPTDAYHPYLMTRSLHSYHQTFLQRARLRQGGTQSSSLLSSPVGQHSNDYIYVMNHIAPDIRYHSWRSKYPLSDTGNIKASTPITQLSNELTNKSAVSPVAQTAQENSRWNSPRKVVSSLSTTRLPQLSNRRRKASPGLSPMHPVAQNLPTDSADVLTVKAIDLGDLKLEDLALPN</sequence>
<dbReference type="Proteomes" id="UP000070089">
    <property type="component" value="Unassembled WGS sequence"/>
</dbReference>
<organism evidence="2 3">
    <name type="scientific">Giardia duodenalis assemblage B</name>
    <dbReference type="NCBI Taxonomy" id="1394984"/>
    <lineage>
        <taxon>Eukaryota</taxon>
        <taxon>Metamonada</taxon>
        <taxon>Diplomonadida</taxon>
        <taxon>Hexamitidae</taxon>
        <taxon>Giardiinae</taxon>
        <taxon>Giardia</taxon>
    </lineage>
</organism>
<feature type="compositionally biased region" description="Polar residues" evidence="1">
    <location>
        <begin position="294"/>
        <end position="305"/>
    </location>
</feature>
<dbReference type="VEuPathDB" id="GiardiaDB:QR46_3168"/>
<name>A0A132NRY2_GIAIN</name>
<evidence type="ECO:0000256" key="1">
    <source>
        <dbReference type="SAM" id="MobiDB-lite"/>
    </source>
</evidence>
<accession>A0A132NRY2</accession>
<reference evidence="2 3" key="1">
    <citation type="journal article" date="2015" name="Mol. Biochem. Parasitol.">
        <title>Identification of polymorphic genes for use in assemblage B genotyping assays through comparative genomics of multiple assemblage B Giardia duodenalis isolates.</title>
        <authorList>
            <person name="Wielinga C."/>
            <person name="Thompson R.C."/>
            <person name="Monis P."/>
            <person name="Ryan U."/>
        </authorList>
    </citation>
    <scope>NUCLEOTIDE SEQUENCE [LARGE SCALE GENOMIC DNA]</scope>
    <source>
        <strain evidence="2 3">BAH15c1</strain>
    </source>
</reference>
<feature type="region of interest" description="Disordered" evidence="1">
    <location>
        <begin position="279"/>
        <end position="323"/>
    </location>
</feature>
<protein>
    <submittedName>
        <fullName evidence="2">Putative cytosolic protein</fullName>
    </submittedName>
</protein>
<gene>
    <name evidence="2" type="ORF">QR46_3168</name>
</gene>
<proteinExistence type="predicted"/>
<evidence type="ECO:0000313" key="3">
    <source>
        <dbReference type="Proteomes" id="UP000070089"/>
    </source>
</evidence>
<dbReference type="OrthoDB" id="10254451at2759"/>
<comment type="caution">
    <text evidence="2">The sequence shown here is derived from an EMBL/GenBank/DDBJ whole genome shotgun (WGS) entry which is preliminary data.</text>
</comment>